<evidence type="ECO:0000256" key="3">
    <source>
        <dbReference type="ARBA" id="ARBA00023163"/>
    </source>
</evidence>
<feature type="domain" description="HTH marR-type" evidence="4">
    <location>
        <begin position="1"/>
        <end position="120"/>
    </location>
</feature>
<dbReference type="AlphaFoldDB" id="A0A7W8FVE0"/>
<sequence length="134" mass="15183">MNKIKTAGVEQYHLSARHVHCIYVLAQHPEGITVSELARICGEDKAAISRTVNSLIKKEMAFRDCPDGHCYKAPIKLTEQGKTVAERIASKINWVFDHVGKGISEEQRENFYETLSYIADELEALIDHIEQTNQ</sequence>
<dbReference type="RefSeq" id="WP_183326521.1">
    <property type="nucleotide sequence ID" value="NZ_JACHHK010000001.1"/>
</dbReference>
<dbReference type="Pfam" id="PF12802">
    <property type="entry name" value="MarR_2"/>
    <property type="match status" value="1"/>
</dbReference>
<evidence type="ECO:0000259" key="4">
    <source>
        <dbReference type="PROSITE" id="PS50995"/>
    </source>
</evidence>
<keyword evidence="2 5" id="KW-0238">DNA-binding</keyword>
<organism evidence="5 6">
    <name type="scientific">Catenisphaera adipataccumulans</name>
    <dbReference type="NCBI Taxonomy" id="700500"/>
    <lineage>
        <taxon>Bacteria</taxon>
        <taxon>Bacillati</taxon>
        <taxon>Bacillota</taxon>
        <taxon>Erysipelotrichia</taxon>
        <taxon>Erysipelotrichales</taxon>
        <taxon>Erysipelotrichaceae</taxon>
        <taxon>Catenisphaera</taxon>
    </lineage>
</organism>
<dbReference type="PANTHER" id="PTHR42756:SF1">
    <property type="entry name" value="TRANSCRIPTIONAL REPRESSOR OF EMRAB OPERON"/>
    <property type="match status" value="1"/>
</dbReference>
<evidence type="ECO:0000313" key="6">
    <source>
        <dbReference type="Proteomes" id="UP000539953"/>
    </source>
</evidence>
<dbReference type="GO" id="GO:0003700">
    <property type="term" value="F:DNA-binding transcription factor activity"/>
    <property type="evidence" value="ECO:0007669"/>
    <property type="project" value="InterPro"/>
</dbReference>
<dbReference type="PROSITE" id="PS50995">
    <property type="entry name" value="HTH_MARR_2"/>
    <property type="match status" value="1"/>
</dbReference>
<dbReference type="InterPro" id="IPR036388">
    <property type="entry name" value="WH-like_DNA-bd_sf"/>
</dbReference>
<dbReference type="SMART" id="SM00347">
    <property type="entry name" value="HTH_MARR"/>
    <property type="match status" value="1"/>
</dbReference>
<dbReference type="PANTHER" id="PTHR42756">
    <property type="entry name" value="TRANSCRIPTIONAL REGULATOR, MARR"/>
    <property type="match status" value="1"/>
</dbReference>
<keyword evidence="6" id="KW-1185">Reference proteome</keyword>
<proteinExistence type="predicted"/>
<comment type="caution">
    <text evidence="5">The sequence shown here is derived from an EMBL/GenBank/DDBJ whole genome shotgun (WGS) entry which is preliminary data.</text>
</comment>
<gene>
    <name evidence="5" type="ORF">HNQ47_000099</name>
</gene>
<dbReference type="EMBL" id="JACHHK010000001">
    <property type="protein sequence ID" value="MBB5182096.1"/>
    <property type="molecule type" value="Genomic_DNA"/>
</dbReference>
<dbReference type="GO" id="GO:0003677">
    <property type="term" value="F:DNA binding"/>
    <property type="evidence" value="ECO:0007669"/>
    <property type="project" value="UniProtKB-KW"/>
</dbReference>
<reference evidence="5 6" key="1">
    <citation type="submission" date="2020-08" db="EMBL/GenBank/DDBJ databases">
        <title>Genomic Encyclopedia of Type Strains, Phase IV (KMG-IV): sequencing the most valuable type-strain genomes for metagenomic binning, comparative biology and taxonomic classification.</title>
        <authorList>
            <person name="Goeker M."/>
        </authorList>
    </citation>
    <scope>NUCLEOTIDE SEQUENCE [LARGE SCALE GENOMIC DNA]</scope>
    <source>
        <strain evidence="5 6">DSM 25799</strain>
    </source>
</reference>
<protein>
    <submittedName>
        <fullName evidence="5">DNA-binding MarR family transcriptional regulator</fullName>
    </submittedName>
</protein>
<evidence type="ECO:0000256" key="1">
    <source>
        <dbReference type="ARBA" id="ARBA00023015"/>
    </source>
</evidence>
<accession>A0A7W8FVE0</accession>
<dbReference type="InterPro" id="IPR000835">
    <property type="entry name" value="HTH_MarR-typ"/>
</dbReference>
<evidence type="ECO:0000256" key="2">
    <source>
        <dbReference type="ARBA" id="ARBA00023125"/>
    </source>
</evidence>
<keyword evidence="3" id="KW-0804">Transcription</keyword>
<dbReference type="Gene3D" id="1.10.10.10">
    <property type="entry name" value="Winged helix-like DNA-binding domain superfamily/Winged helix DNA-binding domain"/>
    <property type="match status" value="1"/>
</dbReference>
<dbReference type="Proteomes" id="UP000539953">
    <property type="component" value="Unassembled WGS sequence"/>
</dbReference>
<dbReference type="SUPFAM" id="SSF46785">
    <property type="entry name" value="Winged helix' DNA-binding domain"/>
    <property type="match status" value="1"/>
</dbReference>
<evidence type="ECO:0000313" key="5">
    <source>
        <dbReference type="EMBL" id="MBB5182096.1"/>
    </source>
</evidence>
<keyword evidence="1" id="KW-0805">Transcription regulation</keyword>
<dbReference type="InterPro" id="IPR036390">
    <property type="entry name" value="WH_DNA-bd_sf"/>
</dbReference>
<name>A0A7W8FVE0_9FIRM</name>